<feature type="domain" description="OmpR/PhoB-type" evidence="7">
    <location>
        <begin position="125"/>
        <end position="224"/>
    </location>
</feature>
<dbReference type="InterPro" id="IPR001789">
    <property type="entry name" value="Sig_transdc_resp-reg_receiver"/>
</dbReference>
<evidence type="ECO:0000256" key="1">
    <source>
        <dbReference type="ARBA" id="ARBA00022553"/>
    </source>
</evidence>
<organism evidence="8 9">
    <name type="scientific">Marinicella litoralis</name>
    <dbReference type="NCBI Taxonomy" id="644220"/>
    <lineage>
        <taxon>Bacteria</taxon>
        <taxon>Pseudomonadati</taxon>
        <taxon>Pseudomonadota</taxon>
        <taxon>Gammaproteobacteria</taxon>
        <taxon>Lysobacterales</taxon>
        <taxon>Marinicellaceae</taxon>
        <taxon>Marinicella</taxon>
    </lineage>
</organism>
<dbReference type="SUPFAM" id="SSF52172">
    <property type="entry name" value="CheY-like"/>
    <property type="match status" value="1"/>
</dbReference>
<evidence type="ECO:0000256" key="4">
    <source>
        <dbReference type="PROSITE-ProRule" id="PRU00169"/>
    </source>
</evidence>
<evidence type="ECO:0000256" key="2">
    <source>
        <dbReference type="ARBA" id="ARBA00023012"/>
    </source>
</evidence>
<dbReference type="PROSITE" id="PS50110">
    <property type="entry name" value="RESPONSE_REGULATORY"/>
    <property type="match status" value="1"/>
</dbReference>
<dbReference type="AlphaFoldDB" id="A0A4R6XTN1"/>
<dbReference type="InterPro" id="IPR039420">
    <property type="entry name" value="WalR-like"/>
</dbReference>
<gene>
    <name evidence="8" type="ORF">C8D91_0185</name>
</gene>
<dbReference type="PANTHER" id="PTHR48111">
    <property type="entry name" value="REGULATOR OF RPOS"/>
    <property type="match status" value="1"/>
</dbReference>
<dbReference type="PANTHER" id="PTHR48111:SF40">
    <property type="entry name" value="PHOSPHATE REGULON TRANSCRIPTIONAL REGULATORY PROTEIN PHOB"/>
    <property type="match status" value="1"/>
</dbReference>
<dbReference type="CDD" id="cd00383">
    <property type="entry name" value="trans_reg_C"/>
    <property type="match status" value="1"/>
</dbReference>
<dbReference type="Pfam" id="PF00486">
    <property type="entry name" value="Trans_reg_C"/>
    <property type="match status" value="1"/>
</dbReference>
<evidence type="ECO:0000313" key="8">
    <source>
        <dbReference type="EMBL" id="TDR23325.1"/>
    </source>
</evidence>
<dbReference type="InterPro" id="IPR001867">
    <property type="entry name" value="OmpR/PhoB-type_DNA-bd"/>
</dbReference>
<feature type="modified residue" description="4-aspartylphosphate" evidence="4">
    <location>
        <position position="51"/>
    </location>
</feature>
<dbReference type="InterPro" id="IPR011006">
    <property type="entry name" value="CheY-like_superfamily"/>
</dbReference>
<reference evidence="8 9" key="1">
    <citation type="submission" date="2019-03" db="EMBL/GenBank/DDBJ databases">
        <title>Genomic Encyclopedia of Type Strains, Phase IV (KMG-IV): sequencing the most valuable type-strain genomes for metagenomic binning, comparative biology and taxonomic classification.</title>
        <authorList>
            <person name="Goeker M."/>
        </authorList>
    </citation>
    <scope>NUCLEOTIDE SEQUENCE [LARGE SCALE GENOMIC DNA]</scope>
    <source>
        <strain evidence="8 9">DSM 25488</strain>
    </source>
</reference>
<dbReference type="GO" id="GO:0000156">
    <property type="term" value="F:phosphorelay response regulator activity"/>
    <property type="evidence" value="ECO:0007669"/>
    <property type="project" value="TreeGrafter"/>
</dbReference>
<dbReference type="PROSITE" id="PS51755">
    <property type="entry name" value="OMPR_PHOB"/>
    <property type="match status" value="1"/>
</dbReference>
<dbReference type="SMART" id="SM00862">
    <property type="entry name" value="Trans_reg_C"/>
    <property type="match status" value="1"/>
</dbReference>
<dbReference type="Proteomes" id="UP000295724">
    <property type="component" value="Unassembled WGS sequence"/>
</dbReference>
<keyword evidence="9" id="KW-1185">Reference proteome</keyword>
<dbReference type="GO" id="GO:0005829">
    <property type="term" value="C:cytosol"/>
    <property type="evidence" value="ECO:0007669"/>
    <property type="project" value="TreeGrafter"/>
</dbReference>
<dbReference type="Pfam" id="PF00072">
    <property type="entry name" value="Response_reg"/>
    <property type="match status" value="1"/>
</dbReference>
<evidence type="ECO:0000259" key="7">
    <source>
        <dbReference type="PROSITE" id="PS51755"/>
    </source>
</evidence>
<dbReference type="SMART" id="SM00448">
    <property type="entry name" value="REC"/>
    <property type="match status" value="1"/>
</dbReference>
<sequence>MKVFILEDDIDQALLVKHWLEKSGHECQHFVNGRSFIDKLPFEQPDLLVLDWNLPTISGLEILNWVRSSDYSDLPVIFATTRGHDDDLVQALDQGADDYLVKPIKEVELIARANALHRRHNGSAQNALVFEPYNFNSKEDTVDFQGQTVKLTSKEYQLAYYFFNNPDRLIARDYLLEIVWAKSSAITTRTVDTHISRLRKKLNLDGSTGWKLISVYHKGYRLIQI</sequence>
<dbReference type="GO" id="GO:0000976">
    <property type="term" value="F:transcription cis-regulatory region binding"/>
    <property type="evidence" value="ECO:0007669"/>
    <property type="project" value="TreeGrafter"/>
</dbReference>
<comment type="caution">
    <text evidence="8">The sequence shown here is derived from an EMBL/GenBank/DDBJ whole genome shotgun (WGS) entry which is preliminary data.</text>
</comment>
<keyword evidence="1 4" id="KW-0597">Phosphoprotein</keyword>
<dbReference type="Gene3D" id="3.40.50.2300">
    <property type="match status" value="1"/>
</dbReference>
<feature type="domain" description="Response regulatory" evidence="6">
    <location>
        <begin position="2"/>
        <end position="117"/>
    </location>
</feature>
<dbReference type="GO" id="GO:0032993">
    <property type="term" value="C:protein-DNA complex"/>
    <property type="evidence" value="ECO:0007669"/>
    <property type="project" value="TreeGrafter"/>
</dbReference>
<accession>A0A4R6XTN1</accession>
<name>A0A4R6XTN1_9GAMM</name>
<protein>
    <submittedName>
        <fullName evidence="8">DNA-binding response OmpR family regulator</fullName>
    </submittedName>
</protein>
<proteinExistence type="predicted"/>
<feature type="DNA-binding region" description="OmpR/PhoB-type" evidence="5">
    <location>
        <begin position="125"/>
        <end position="224"/>
    </location>
</feature>
<dbReference type="RefSeq" id="WP_099018026.1">
    <property type="nucleotide sequence ID" value="NZ_NIHB01000001.1"/>
</dbReference>
<dbReference type="InterPro" id="IPR036388">
    <property type="entry name" value="WH-like_DNA-bd_sf"/>
</dbReference>
<dbReference type="EMBL" id="SNZB01000001">
    <property type="protein sequence ID" value="TDR23325.1"/>
    <property type="molecule type" value="Genomic_DNA"/>
</dbReference>
<keyword evidence="3 5" id="KW-0238">DNA-binding</keyword>
<keyword evidence="2" id="KW-0902">Two-component regulatory system</keyword>
<dbReference type="Gene3D" id="1.10.10.10">
    <property type="entry name" value="Winged helix-like DNA-binding domain superfamily/Winged helix DNA-binding domain"/>
    <property type="match status" value="1"/>
</dbReference>
<dbReference type="CDD" id="cd17574">
    <property type="entry name" value="REC_OmpR"/>
    <property type="match status" value="1"/>
</dbReference>
<evidence type="ECO:0000259" key="6">
    <source>
        <dbReference type="PROSITE" id="PS50110"/>
    </source>
</evidence>
<evidence type="ECO:0000256" key="3">
    <source>
        <dbReference type="ARBA" id="ARBA00023125"/>
    </source>
</evidence>
<dbReference type="OrthoDB" id="9802426at2"/>
<evidence type="ECO:0000313" key="9">
    <source>
        <dbReference type="Proteomes" id="UP000295724"/>
    </source>
</evidence>
<dbReference type="GO" id="GO:0006355">
    <property type="term" value="P:regulation of DNA-templated transcription"/>
    <property type="evidence" value="ECO:0007669"/>
    <property type="project" value="InterPro"/>
</dbReference>
<evidence type="ECO:0000256" key="5">
    <source>
        <dbReference type="PROSITE-ProRule" id="PRU01091"/>
    </source>
</evidence>